<organism evidence="2 3">
    <name type="scientific">Diaporthe eres</name>
    <name type="common">Phomopsis oblonga</name>
    <dbReference type="NCBI Taxonomy" id="83184"/>
    <lineage>
        <taxon>Eukaryota</taxon>
        <taxon>Fungi</taxon>
        <taxon>Dikarya</taxon>
        <taxon>Ascomycota</taxon>
        <taxon>Pezizomycotina</taxon>
        <taxon>Sordariomycetes</taxon>
        <taxon>Sordariomycetidae</taxon>
        <taxon>Diaporthales</taxon>
        <taxon>Diaporthaceae</taxon>
        <taxon>Diaporthe</taxon>
        <taxon>Diaporthe eres species complex</taxon>
    </lineage>
</organism>
<name>A0ABR1PG53_DIAER</name>
<protein>
    <submittedName>
        <fullName evidence="2">Uncharacterized protein</fullName>
    </submittedName>
</protein>
<keyword evidence="3" id="KW-1185">Reference proteome</keyword>
<accession>A0ABR1PG53</accession>
<proteinExistence type="predicted"/>
<evidence type="ECO:0000313" key="2">
    <source>
        <dbReference type="EMBL" id="KAK7736000.1"/>
    </source>
</evidence>
<reference evidence="2 3" key="1">
    <citation type="submission" date="2024-02" db="EMBL/GenBank/DDBJ databases">
        <title>De novo assembly and annotation of 12 fungi associated with fruit tree decline syndrome in Ontario, Canada.</title>
        <authorList>
            <person name="Sulman M."/>
            <person name="Ellouze W."/>
            <person name="Ilyukhin E."/>
        </authorList>
    </citation>
    <scope>NUCLEOTIDE SEQUENCE [LARGE SCALE GENOMIC DNA]</scope>
    <source>
        <strain evidence="2 3">M169</strain>
    </source>
</reference>
<comment type="caution">
    <text evidence="2">The sequence shown here is derived from an EMBL/GenBank/DDBJ whole genome shotgun (WGS) entry which is preliminary data.</text>
</comment>
<gene>
    <name evidence="2" type="ORF">SLS63_003518</name>
</gene>
<feature type="region of interest" description="Disordered" evidence="1">
    <location>
        <begin position="419"/>
        <end position="463"/>
    </location>
</feature>
<evidence type="ECO:0000256" key="1">
    <source>
        <dbReference type="SAM" id="MobiDB-lite"/>
    </source>
</evidence>
<dbReference type="EMBL" id="JAKNSF020000011">
    <property type="protein sequence ID" value="KAK7736000.1"/>
    <property type="molecule type" value="Genomic_DNA"/>
</dbReference>
<feature type="compositionally biased region" description="Low complexity" evidence="1">
    <location>
        <begin position="422"/>
        <end position="436"/>
    </location>
</feature>
<sequence length="749" mass="82847">MVARQAEAAFTKLDMWIARVKNWRDAQRRIEAEKGKSTGSRKRGSTRAPGLCSAPGMLAILILAHPDDGKFKNWIVHKLQIAWMMQQDTATLDIQDGFWKGVNSSNLHHVFTPVDERKSDIHLLADYTQLFGEGFQQAQRDISPYLPHWAQCTVACKTPPHEIIPGSSREQQQVDAPTFSGSDVQALRQCLNPPKITAERLQALESWLWQQLATVHGPAEPLPAWCQHWEHRMDKAEDRPQQLITQSLFLHSLERLHTTSIPSVAAVAGAQHEGNSELTAPLRKLYMVVDMNDSKTRPLKDESLAQEMLDILRAVPAYRAVDAANADLAHLVEAHSHRQASLGRMRVVTRVQLDALRYTTTLSPFADYFFGATGGADALPAIPVRPSDPPSHECGSELRQLREAHKTLCRLLGTVREPDSLQPTAETEAAQAPQEAVAKRLTQTKPVPADADSESDEAREPSETPIVRNAFGEWHAPPKRPASPGTTGRAKAPRLGLHGSLDELQGTVQQEATACREEMRACREQWQAGWQAERERGIVESEAHREEKRQLEESIQSSLDSAVARFQSALDGLHSDMEALRSGLGSVQAQLQDLSTWKTEIISHQQQAGTKAESAQAQLQQAIRSNTVQLTSLDGHVVAEISDVKAMLTQPPVAPETRCLALECPAPDGYDQKAYEACLFQACMAYVCLLWDPLNGGCGGVGRDCIALEEVKKQFTGLEEKALVEALEYFHKQLFNCPLGGWSQGRTGM</sequence>
<dbReference type="Proteomes" id="UP001430848">
    <property type="component" value="Unassembled WGS sequence"/>
</dbReference>
<evidence type="ECO:0000313" key="3">
    <source>
        <dbReference type="Proteomes" id="UP001430848"/>
    </source>
</evidence>